<keyword evidence="1" id="KW-0732">Signal</keyword>
<evidence type="ECO:0000313" key="2">
    <source>
        <dbReference type="EMBL" id="GAA4758865.1"/>
    </source>
</evidence>
<organism evidence="2 3">
    <name type="scientific">Flavobacterium hankyongi</name>
    <dbReference type="NCBI Taxonomy" id="1176532"/>
    <lineage>
        <taxon>Bacteria</taxon>
        <taxon>Pseudomonadati</taxon>
        <taxon>Bacteroidota</taxon>
        <taxon>Flavobacteriia</taxon>
        <taxon>Flavobacteriales</taxon>
        <taxon>Flavobacteriaceae</taxon>
        <taxon>Flavobacterium</taxon>
    </lineage>
</organism>
<evidence type="ECO:0000313" key="3">
    <source>
        <dbReference type="Proteomes" id="UP001500141"/>
    </source>
</evidence>
<dbReference type="RefSeq" id="WP_264544432.1">
    <property type="nucleotide sequence ID" value="NZ_BAABIP010000007.1"/>
</dbReference>
<feature type="chain" id="PRO_5046102274" evidence="1">
    <location>
        <begin position="23"/>
        <end position="55"/>
    </location>
</feature>
<gene>
    <name evidence="2" type="ORF">GCM10023230_03740</name>
</gene>
<accession>A0ABP8ZKA9</accession>
<evidence type="ECO:0000256" key="1">
    <source>
        <dbReference type="SAM" id="SignalP"/>
    </source>
</evidence>
<protein>
    <submittedName>
        <fullName evidence="2">Uncharacterized protein</fullName>
    </submittedName>
</protein>
<dbReference type="Proteomes" id="UP001500141">
    <property type="component" value="Unassembled WGS sequence"/>
</dbReference>
<feature type="signal peptide" evidence="1">
    <location>
        <begin position="1"/>
        <end position="22"/>
    </location>
</feature>
<comment type="caution">
    <text evidence="2">The sequence shown here is derived from an EMBL/GenBank/DDBJ whole genome shotgun (WGS) entry which is preliminary data.</text>
</comment>
<reference evidence="3" key="1">
    <citation type="journal article" date="2019" name="Int. J. Syst. Evol. Microbiol.">
        <title>The Global Catalogue of Microorganisms (GCM) 10K type strain sequencing project: providing services to taxonomists for standard genome sequencing and annotation.</title>
        <authorList>
            <consortium name="The Broad Institute Genomics Platform"/>
            <consortium name="The Broad Institute Genome Sequencing Center for Infectious Disease"/>
            <person name="Wu L."/>
            <person name="Ma J."/>
        </authorList>
    </citation>
    <scope>NUCLEOTIDE SEQUENCE [LARGE SCALE GENOMIC DNA]</scope>
    <source>
        <strain evidence="3">JCM 18198</strain>
    </source>
</reference>
<dbReference type="EMBL" id="BAABIP010000007">
    <property type="protein sequence ID" value="GAA4758865.1"/>
    <property type="molecule type" value="Genomic_DNA"/>
</dbReference>
<name>A0ABP8ZKA9_9FLAO</name>
<sequence length="55" mass="6254">MKKISFFVLMVTFMFSSAIALAKNPPNGVHNYIQNGHLYVWDGNKYLDMGLYNPG</sequence>
<proteinExistence type="predicted"/>
<keyword evidence="3" id="KW-1185">Reference proteome</keyword>